<dbReference type="PROSITE" id="PS00108">
    <property type="entry name" value="PROTEIN_KINASE_ST"/>
    <property type="match status" value="1"/>
</dbReference>
<dbReference type="InterPro" id="IPR050660">
    <property type="entry name" value="NEK_Ser/Thr_kinase"/>
</dbReference>
<keyword evidence="2" id="KW-1185">Reference proteome</keyword>
<dbReference type="InterPro" id="IPR008271">
    <property type="entry name" value="Ser/Thr_kinase_AS"/>
</dbReference>
<accession>A0ABR2AK20</accession>
<dbReference type="InterPro" id="IPR017441">
    <property type="entry name" value="Protein_kinase_ATP_BS"/>
</dbReference>
<dbReference type="InterPro" id="IPR000719">
    <property type="entry name" value="Prot_kinase_dom"/>
</dbReference>
<dbReference type="CDD" id="cd08215">
    <property type="entry name" value="STKc_Nek"/>
    <property type="match status" value="1"/>
</dbReference>
<evidence type="ECO:0000313" key="2">
    <source>
        <dbReference type="Proteomes" id="UP001472677"/>
    </source>
</evidence>
<dbReference type="PANTHER" id="PTHR43671">
    <property type="entry name" value="SERINE/THREONINE-PROTEIN KINASE NEK"/>
    <property type="match status" value="1"/>
</dbReference>
<protein>
    <submittedName>
        <fullName evidence="1">Uncharacterized protein</fullName>
    </submittedName>
</protein>
<evidence type="ECO:0000313" key="1">
    <source>
        <dbReference type="EMBL" id="KAK8493805.1"/>
    </source>
</evidence>
<dbReference type="PROSITE" id="PS00107">
    <property type="entry name" value="PROTEIN_KINASE_ATP"/>
    <property type="match status" value="1"/>
</dbReference>
<comment type="caution">
    <text evidence="1">The sequence shown here is derived from an EMBL/GenBank/DDBJ whole genome shotgun (WGS) entry which is preliminary data.</text>
</comment>
<dbReference type="PANTHER" id="PTHR43671:SF98">
    <property type="entry name" value="SERINE_THREONINE-PROTEIN KINASE NEK11"/>
    <property type="match status" value="1"/>
</dbReference>
<organism evidence="1 2">
    <name type="scientific">Hibiscus sabdariffa</name>
    <name type="common">roselle</name>
    <dbReference type="NCBI Taxonomy" id="183260"/>
    <lineage>
        <taxon>Eukaryota</taxon>
        <taxon>Viridiplantae</taxon>
        <taxon>Streptophyta</taxon>
        <taxon>Embryophyta</taxon>
        <taxon>Tracheophyta</taxon>
        <taxon>Spermatophyta</taxon>
        <taxon>Magnoliopsida</taxon>
        <taxon>eudicotyledons</taxon>
        <taxon>Gunneridae</taxon>
        <taxon>Pentapetalae</taxon>
        <taxon>rosids</taxon>
        <taxon>malvids</taxon>
        <taxon>Malvales</taxon>
        <taxon>Malvaceae</taxon>
        <taxon>Malvoideae</taxon>
        <taxon>Hibiscus</taxon>
    </lineage>
</organism>
<dbReference type="Pfam" id="PF00069">
    <property type="entry name" value="Pkinase"/>
    <property type="match status" value="1"/>
</dbReference>
<dbReference type="SMART" id="SM00220">
    <property type="entry name" value="S_TKc"/>
    <property type="match status" value="1"/>
</dbReference>
<dbReference type="InterPro" id="IPR011009">
    <property type="entry name" value="Kinase-like_dom_sf"/>
</dbReference>
<dbReference type="Gene3D" id="3.30.200.20">
    <property type="entry name" value="Phosphorylase Kinase, domain 1"/>
    <property type="match status" value="1"/>
</dbReference>
<sequence length="1051" mass="115341">MESRMDQYEIMEQIGRGAFGAAILVHHKSEKKKYVLKKIRLARQTERCRRSAHQEMALIARVQHPYILQFKEAWVEKGCFVCIVTGYCEGGDMAGLMKKSNGVYFPEEKLCKWFAQLLLAVEYLHSNFVLHRDLKCSNIFLTKDQDVRLGDFGLAKTLKADDLASSVVGTPNYMCPELLADIPYGFKSDIWSLGCCMYEMAAHRPAFKAFVRVLTVPLVESVYRILGSSYITCIGDMAGLISKINRSAIGPLPSCYSPSLKTLIKGMLRKNPEHRPSASELLKHPYLQSHVDQYRPSFSSPSMNCSADKHITSGRDSRKNRDESQNTNSSCSDQDSLLSNDRNTSTMVSNSNNEVINTDSISNDDKDGTEQHLPDDEEKGSTIVTCKVDQKRMMKPSNSEQGSNVQSKEPKTIKSTGKVAENGSPMKGNSKKAVDELTQRNNVEASPKYLKPPARTSKSIADSPTVASAKSPLEAAKRTPGSNHLKHQLPLTESPPKIKPRHEGLPPLGSGKHFSEHGLLSKTRQRTPFSVARRSSITGRMKHAGTDISNGASNLQTLGSTEIKQERETISCQLPNACHTKASREVKQEADIALTEDTEGTQTDCCNSVSSSISIQAIEICDDVTTHFSSMKEQAHDHEIITHVNSLESYPPYSSPALKSEIPEVLLRESHRHNHKSDRCLTKESGPIQDLPRSSSVNAKGSVSAPLGLEGMISEEISVLKDDTAKSRTITRDGAPLIRMSSRDDVPICSPSIRNDVPISRSSSSDDAPISRPSSSDDASISRPSVKDETVANRPSRGSDMMPHSHISSASSGDDKFTVMELLSSAAETTPCIASPISSTQNNSQQDSGSNVHNQTTEKPVETSRPPAFNEVIHVIRHSSFRVGGEQPIMDKVEMGIQNVDVGKLINAVSDELDVRNMTSPVTLKSASCSETSSSKPNVCDHSGVKEMDVRICRSPSGKPDSPEHANPSPFVLEEETPGKETLDVKSFRQRAEALEGLLELSAELLQQNRLEELAVVLKPFGKDKVSPRETAIWLAKSLKGMMIEDTGRTS</sequence>
<name>A0ABR2AK20_9ROSI</name>
<proteinExistence type="predicted"/>
<reference evidence="1 2" key="1">
    <citation type="journal article" date="2024" name="G3 (Bethesda)">
        <title>Genome assembly of Hibiscus sabdariffa L. provides insights into metabolisms of medicinal natural products.</title>
        <authorList>
            <person name="Kim T."/>
        </authorList>
    </citation>
    <scope>NUCLEOTIDE SEQUENCE [LARGE SCALE GENOMIC DNA]</scope>
    <source>
        <strain evidence="1">TK-2024</strain>
        <tissue evidence="1">Old leaves</tissue>
    </source>
</reference>
<dbReference type="Proteomes" id="UP001472677">
    <property type="component" value="Unassembled WGS sequence"/>
</dbReference>
<gene>
    <name evidence="1" type="ORF">V6N12_018603</name>
</gene>
<dbReference type="Gene3D" id="1.10.510.10">
    <property type="entry name" value="Transferase(Phosphotransferase) domain 1"/>
    <property type="match status" value="1"/>
</dbReference>
<dbReference type="SUPFAM" id="SSF56112">
    <property type="entry name" value="Protein kinase-like (PK-like)"/>
    <property type="match status" value="1"/>
</dbReference>
<dbReference type="EMBL" id="JBBPBM010000591">
    <property type="protein sequence ID" value="KAK8493805.1"/>
    <property type="molecule type" value="Genomic_DNA"/>
</dbReference>
<dbReference type="PROSITE" id="PS50011">
    <property type="entry name" value="PROTEIN_KINASE_DOM"/>
    <property type="match status" value="1"/>
</dbReference>